<gene>
    <name evidence="2" type="ORF">AVEN_116614_1</name>
</gene>
<evidence type="ECO:0000256" key="1">
    <source>
        <dbReference type="SAM" id="MobiDB-lite"/>
    </source>
</evidence>
<dbReference type="AlphaFoldDB" id="A0A4Y2DGI7"/>
<name>A0A4Y2DGI7_ARAVE</name>
<comment type="caution">
    <text evidence="2">The sequence shown here is derived from an EMBL/GenBank/DDBJ whole genome shotgun (WGS) entry which is preliminary data.</text>
</comment>
<sequence>MQLEFTSYPKPSRTPVGASRSSPAQHDSTSQHLAGEEFAQPTRHQNPQMQVKMTSRYVINGLLPPTTFHLNISQNKSLVESLSLYNLKFANLFHQVASY</sequence>
<accession>A0A4Y2DGI7</accession>
<keyword evidence="3" id="KW-1185">Reference proteome</keyword>
<reference evidence="2 3" key="1">
    <citation type="journal article" date="2019" name="Sci. Rep.">
        <title>Orb-weaving spider Araneus ventricosus genome elucidates the spidroin gene catalogue.</title>
        <authorList>
            <person name="Kono N."/>
            <person name="Nakamura H."/>
            <person name="Ohtoshi R."/>
            <person name="Moran D.A.P."/>
            <person name="Shinohara A."/>
            <person name="Yoshida Y."/>
            <person name="Fujiwara M."/>
            <person name="Mori M."/>
            <person name="Tomita M."/>
            <person name="Arakawa K."/>
        </authorList>
    </citation>
    <scope>NUCLEOTIDE SEQUENCE [LARGE SCALE GENOMIC DNA]</scope>
</reference>
<dbReference type="Proteomes" id="UP000499080">
    <property type="component" value="Unassembled WGS sequence"/>
</dbReference>
<proteinExistence type="predicted"/>
<feature type="compositionally biased region" description="Polar residues" evidence="1">
    <location>
        <begin position="19"/>
        <end position="32"/>
    </location>
</feature>
<evidence type="ECO:0000313" key="3">
    <source>
        <dbReference type="Proteomes" id="UP000499080"/>
    </source>
</evidence>
<dbReference type="EMBL" id="BGPR01000352">
    <property type="protein sequence ID" value="GBM14974.1"/>
    <property type="molecule type" value="Genomic_DNA"/>
</dbReference>
<protein>
    <submittedName>
        <fullName evidence="2">Uncharacterized protein</fullName>
    </submittedName>
</protein>
<organism evidence="2 3">
    <name type="scientific">Araneus ventricosus</name>
    <name type="common">Orbweaver spider</name>
    <name type="synonym">Epeira ventricosa</name>
    <dbReference type="NCBI Taxonomy" id="182803"/>
    <lineage>
        <taxon>Eukaryota</taxon>
        <taxon>Metazoa</taxon>
        <taxon>Ecdysozoa</taxon>
        <taxon>Arthropoda</taxon>
        <taxon>Chelicerata</taxon>
        <taxon>Arachnida</taxon>
        <taxon>Araneae</taxon>
        <taxon>Araneomorphae</taxon>
        <taxon>Entelegynae</taxon>
        <taxon>Araneoidea</taxon>
        <taxon>Araneidae</taxon>
        <taxon>Araneus</taxon>
    </lineage>
</organism>
<feature type="region of interest" description="Disordered" evidence="1">
    <location>
        <begin position="1"/>
        <end position="48"/>
    </location>
</feature>
<evidence type="ECO:0000313" key="2">
    <source>
        <dbReference type="EMBL" id="GBM14974.1"/>
    </source>
</evidence>